<evidence type="ECO:0000313" key="4">
    <source>
        <dbReference type="Proteomes" id="UP001257627"/>
    </source>
</evidence>
<feature type="transmembrane region" description="Helical" evidence="2">
    <location>
        <begin position="124"/>
        <end position="141"/>
    </location>
</feature>
<dbReference type="EMBL" id="JARAKF010000001">
    <property type="protein sequence ID" value="MDU9000505.1"/>
    <property type="molecule type" value="Genomic_DNA"/>
</dbReference>
<feature type="transmembrane region" description="Helical" evidence="2">
    <location>
        <begin position="182"/>
        <end position="206"/>
    </location>
</feature>
<feature type="transmembrane region" description="Helical" evidence="2">
    <location>
        <begin position="257"/>
        <end position="280"/>
    </location>
</feature>
<evidence type="ECO:0000313" key="3">
    <source>
        <dbReference type="EMBL" id="MDU9000505.1"/>
    </source>
</evidence>
<dbReference type="PIRSF" id="PIRSF009160">
    <property type="entry name" value="UCP009160"/>
    <property type="match status" value="1"/>
</dbReference>
<dbReference type="RefSeq" id="WP_143654200.1">
    <property type="nucleotide sequence ID" value="NZ_JARAKF010000001.1"/>
</dbReference>
<feature type="transmembrane region" description="Helical" evidence="2">
    <location>
        <begin position="65"/>
        <end position="86"/>
    </location>
</feature>
<dbReference type="InterPro" id="IPR010539">
    <property type="entry name" value="BaxI_1-like"/>
</dbReference>
<organism evidence="3 4">
    <name type="scientific">Streptomyces mirabilis</name>
    <dbReference type="NCBI Taxonomy" id="68239"/>
    <lineage>
        <taxon>Bacteria</taxon>
        <taxon>Bacillati</taxon>
        <taxon>Actinomycetota</taxon>
        <taxon>Actinomycetes</taxon>
        <taxon>Kitasatosporales</taxon>
        <taxon>Streptomycetaceae</taxon>
        <taxon>Streptomyces</taxon>
    </lineage>
</organism>
<name>A0ABU3V3F7_9ACTN</name>
<sequence length="284" mass="29615">MRTSNPIFSRWGAARDAGPADAYAHRPVGATVGGRSTDDYATNPYAPGADTSPRTDGTAVTMDDVIVRTGTTLGTVALAAVLSWLALPVDEANIGRSYGIAMGAALVAFVLSMVQAFKRTPSPALILGYAAFEGVFLGVLSSTISTYIAPGVVVQAVLGTFAVSAGVLVAYRMRWIRVTQRFTGFVAAAATGFLLLLVADLLFSAFGAGNGLGFNSGGLGILFGVIGILLGAAFLALDFKQVEDAVAYGAPREEAWLAAFGLTMTLVWIYLEVLRVLTIFNSDN</sequence>
<feature type="transmembrane region" description="Helical" evidence="2">
    <location>
        <begin position="147"/>
        <end position="170"/>
    </location>
</feature>
<comment type="caution">
    <text evidence="3">The sequence shown here is derived from an EMBL/GenBank/DDBJ whole genome shotgun (WGS) entry which is preliminary data.</text>
</comment>
<feature type="transmembrane region" description="Helical" evidence="2">
    <location>
        <begin position="98"/>
        <end position="117"/>
    </location>
</feature>
<keyword evidence="2" id="KW-0812">Transmembrane</keyword>
<gene>
    <name evidence="3" type="ORF">PU648_51035</name>
</gene>
<feature type="region of interest" description="Disordered" evidence="1">
    <location>
        <begin position="34"/>
        <end position="55"/>
    </location>
</feature>
<keyword evidence="4" id="KW-1185">Reference proteome</keyword>
<dbReference type="PANTHER" id="PTHR41282">
    <property type="entry name" value="CONSERVED TRANSMEMBRANE PROTEIN-RELATED"/>
    <property type="match status" value="1"/>
</dbReference>
<evidence type="ECO:0000256" key="2">
    <source>
        <dbReference type="SAM" id="Phobius"/>
    </source>
</evidence>
<dbReference type="Pfam" id="PF12811">
    <property type="entry name" value="BaxI_1"/>
    <property type="match status" value="1"/>
</dbReference>
<protein>
    <submittedName>
        <fullName evidence="3">Bax inhibitor-1/YccA family protein</fullName>
    </submittedName>
</protein>
<feature type="transmembrane region" description="Helical" evidence="2">
    <location>
        <begin position="218"/>
        <end position="237"/>
    </location>
</feature>
<dbReference type="Proteomes" id="UP001257627">
    <property type="component" value="Unassembled WGS sequence"/>
</dbReference>
<keyword evidence="2" id="KW-1133">Transmembrane helix</keyword>
<evidence type="ECO:0000256" key="1">
    <source>
        <dbReference type="SAM" id="MobiDB-lite"/>
    </source>
</evidence>
<accession>A0ABU3V3F7</accession>
<dbReference type="PANTHER" id="PTHR41282:SF1">
    <property type="entry name" value="CONSERVED TRANSMEMBRANE PROTEIN-RELATED"/>
    <property type="match status" value="1"/>
</dbReference>
<proteinExistence type="predicted"/>
<keyword evidence="2" id="KW-0472">Membrane</keyword>
<reference evidence="3 4" key="1">
    <citation type="submission" date="2023-02" db="EMBL/GenBank/DDBJ databases">
        <authorList>
            <person name="Maleckis M."/>
        </authorList>
    </citation>
    <scope>NUCLEOTIDE SEQUENCE [LARGE SCALE GENOMIC DNA]</scope>
    <source>
        <strain evidence="3 4">P8-A2</strain>
    </source>
</reference>